<name>A0ABQ9UJB2_SAGOE</name>
<evidence type="ECO:0000313" key="3">
    <source>
        <dbReference type="Proteomes" id="UP001266305"/>
    </source>
</evidence>
<keyword evidence="3" id="KW-1185">Reference proteome</keyword>
<protein>
    <submittedName>
        <fullName evidence="2">Uncharacterized protein</fullName>
    </submittedName>
</protein>
<gene>
    <name evidence="2" type="ORF">P7K49_025687</name>
</gene>
<dbReference type="EMBL" id="JASSZA010000012">
    <property type="protein sequence ID" value="KAK2096653.1"/>
    <property type="molecule type" value="Genomic_DNA"/>
</dbReference>
<reference evidence="2 3" key="1">
    <citation type="submission" date="2023-05" db="EMBL/GenBank/DDBJ databases">
        <title>B98-5 Cell Line De Novo Hybrid Assembly: An Optical Mapping Approach.</title>
        <authorList>
            <person name="Kananen K."/>
            <person name="Auerbach J.A."/>
            <person name="Kautto E."/>
            <person name="Blachly J.S."/>
        </authorList>
    </citation>
    <scope>NUCLEOTIDE SEQUENCE [LARGE SCALE GENOMIC DNA]</scope>
    <source>
        <strain evidence="2">B95-8</strain>
        <tissue evidence="2">Cell line</tissue>
    </source>
</reference>
<sequence length="108" mass="11720">MVTTQGTELQIQADPWDMVTTQTGDRTADPGGSMGHGDNTDGTELQIQVDPWDMVTTQGTELQIQADPWDMVTTQTGDRTADPGGSMGHGDNTDGGQNCRSRRIHETW</sequence>
<feature type="region of interest" description="Disordered" evidence="1">
    <location>
        <begin position="1"/>
        <end position="44"/>
    </location>
</feature>
<comment type="caution">
    <text evidence="2">The sequence shown here is derived from an EMBL/GenBank/DDBJ whole genome shotgun (WGS) entry which is preliminary data.</text>
</comment>
<dbReference type="Proteomes" id="UP001266305">
    <property type="component" value="Unassembled WGS sequence"/>
</dbReference>
<accession>A0ABQ9UJB2</accession>
<feature type="region of interest" description="Disordered" evidence="1">
    <location>
        <begin position="62"/>
        <end position="108"/>
    </location>
</feature>
<evidence type="ECO:0000256" key="1">
    <source>
        <dbReference type="SAM" id="MobiDB-lite"/>
    </source>
</evidence>
<organism evidence="2 3">
    <name type="scientific">Saguinus oedipus</name>
    <name type="common">Cotton-top tamarin</name>
    <name type="synonym">Oedipomidas oedipus</name>
    <dbReference type="NCBI Taxonomy" id="9490"/>
    <lineage>
        <taxon>Eukaryota</taxon>
        <taxon>Metazoa</taxon>
        <taxon>Chordata</taxon>
        <taxon>Craniata</taxon>
        <taxon>Vertebrata</taxon>
        <taxon>Euteleostomi</taxon>
        <taxon>Mammalia</taxon>
        <taxon>Eutheria</taxon>
        <taxon>Euarchontoglires</taxon>
        <taxon>Primates</taxon>
        <taxon>Haplorrhini</taxon>
        <taxon>Platyrrhini</taxon>
        <taxon>Cebidae</taxon>
        <taxon>Callitrichinae</taxon>
        <taxon>Saguinus</taxon>
    </lineage>
</organism>
<evidence type="ECO:0000313" key="2">
    <source>
        <dbReference type="EMBL" id="KAK2096653.1"/>
    </source>
</evidence>
<feature type="compositionally biased region" description="Polar residues" evidence="1">
    <location>
        <begin position="1"/>
        <end position="10"/>
    </location>
</feature>
<proteinExistence type="predicted"/>